<dbReference type="STRING" id="395965.Msil_0860"/>
<dbReference type="PANTHER" id="PTHR30346:SF28">
    <property type="entry name" value="HTH-TYPE TRANSCRIPTIONAL REGULATOR CYNR"/>
    <property type="match status" value="1"/>
</dbReference>
<organism evidence="6 7">
    <name type="scientific">Methylocella silvestris (strain DSM 15510 / CIP 108128 / LMG 27833 / NCIMB 13906 / BL2)</name>
    <dbReference type="NCBI Taxonomy" id="395965"/>
    <lineage>
        <taxon>Bacteria</taxon>
        <taxon>Pseudomonadati</taxon>
        <taxon>Pseudomonadota</taxon>
        <taxon>Alphaproteobacteria</taxon>
        <taxon>Hyphomicrobiales</taxon>
        <taxon>Beijerinckiaceae</taxon>
        <taxon>Methylocella</taxon>
    </lineage>
</organism>
<dbReference type="SUPFAM" id="SSF46785">
    <property type="entry name" value="Winged helix' DNA-binding domain"/>
    <property type="match status" value="1"/>
</dbReference>
<dbReference type="KEGG" id="msl:Msil_0860"/>
<dbReference type="OrthoDB" id="7260751at2"/>
<dbReference type="SUPFAM" id="SSF53850">
    <property type="entry name" value="Periplasmic binding protein-like II"/>
    <property type="match status" value="1"/>
</dbReference>
<evidence type="ECO:0000256" key="1">
    <source>
        <dbReference type="ARBA" id="ARBA00009437"/>
    </source>
</evidence>
<dbReference type="InterPro" id="IPR005119">
    <property type="entry name" value="LysR_subst-bd"/>
</dbReference>
<dbReference type="InterPro" id="IPR000847">
    <property type="entry name" value="LysR_HTH_N"/>
</dbReference>
<dbReference type="PRINTS" id="PR00039">
    <property type="entry name" value="HTHLYSR"/>
</dbReference>
<keyword evidence="3" id="KW-0238">DNA-binding</keyword>
<reference evidence="6 7" key="1">
    <citation type="journal article" date="2010" name="J. Bacteriol.">
        <title>Complete genome sequence of the aerobic facultative methanotroph Methylocella silvestris BL2.</title>
        <authorList>
            <person name="Chen Y."/>
            <person name="Crombie A."/>
            <person name="Rahman M.T."/>
            <person name="Dedysh S.N."/>
            <person name="Liesack W."/>
            <person name="Stott M.B."/>
            <person name="Alam M."/>
            <person name="Theisen A.R."/>
            <person name="Murrell J.C."/>
            <person name="Dunfield P.F."/>
        </authorList>
    </citation>
    <scope>NUCLEOTIDE SEQUENCE [LARGE SCALE GENOMIC DNA]</scope>
    <source>
        <strain evidence="7">DSM 15510 / CIP 108128 / LMG 27833 / NCIMB 13906 / BL2</strain>
    </source>
</reference>
<keyword evidence="4" id="KW-0804">Transcription</keyword>
<dbReference type="GO" id="GO:0032993">
    <property type="term" value="C:protein-DNA complex"/>
    <property type="evidence" value="ECO:0007669"/>
    <property type="project" value="TreeGrafter"/>
</dbReference>
<evidence type="ECO:0000313" key="6">
    <source>
        <dbReference type="EMBL" id="ACK49830.1"/>
    </source>
</evidence>
<dbReference type="RefSeq" id="WP_012589900.1">
    <property type="nucleotide sequence ID" value="NC_011666.1"/>
</dbReference>
<dbReference type="Pfam" id="PF00126">
    <property type="entry name" value="HTH_1"/>
    <property type="match status" value="1"/>
</dbReference>
<evidence type="ECO:0000256" key="4">
    <source>
        <dbReference type="ARBA" id="ARBA00023163"/>
    </source>
</evidence>
<comment type="similarity">
    <text evidence="1">Belongs to the LysR transcriptional regulatory family.</text>
</comment>
<keyword evidence="7" id="KW-1185">Reference proteome</keyword>
<evidence type="ECO:0000256" key="3">
    <source>
        <dbReference type="ARBA" id="ARBA00023125"/>
    </source>
</evidence>
<keyword evidence="2" id="KW-0805">Transcription regulation</keyword>
<sequence>MEMHQVRYFLAASRTLNFTRAAEECHVAQPSLTRAIKLLEAELGGDVFRRERNLTHLTVFGQQMLPLMRQCYEGALAAKKLAASIQKGAVASLTLALSHSVSMALLVSPLRELMRAFPALELRFLRGTPPEIAERLKKGEAAMAIAGPLGETWDRLDAWPLFSEGFDLVVAPSRAPPAAGGAALADFAAERLLTRPYCEVADVWLEFSRQHEIAFGGEHAMVCDADLMQLVGEGLGVAILPKSTPCPEGVLRIAASDLDLKRTLYLYAVAGRERDVQTAALINLLRARAWEPPAP</sequence>
<evidence type="ECO:0000313" key="7">
    <source>
        <dbReference type="Proteomes" id="UP000002257"/>
    </source>
</evidence>
<dbReference type="Gene3D" id="3.40.190.10">
    <property type="entry name" value="Periplasmic binding protein-like II"/>
    <property type="match status" value="2"/>
</dbReference>
<dbReference type="PANTHER" id="PTHR30346">
    <property type="entry name" value="TRANSCRIPTIONAL DUAL REGULATOR HCAR-RELATED"/>
    <property type="match status" value="1"/>
</dbReference>
<dbReference type="eggNOG" id="COG0583">
    <property type="taxonomic scope" value="Bacteria"/>
</dbReference>
<name>B8ESE0_METSB</name>
<proteinExistence type="inferred from homology"/>
<gene>
    <name evidence="6" type="ordered locus">Msil_0860</name>
</gene>
<evidence type="ECO:0000256" key="2">
    <source>
        <dbReference type="ARBA" id="ARBA00023015"/>
    </source>
</evidence>
<feature type="domain" description="HTH lysR-type" evidence="5">
    <location>
        <begin position="1"/>
        <end position="58"/>
    </location>
</feature>
<dbReference type="InterPro" id="IPR036388">
    <property type="entry name" value="WH-like_DNA-bd_sf"/>
</dbReference>
<dbReference type="AlphaFoldDB" id="B8ESE0"/>
<dbReference type="Proteomes" id="UP000002257">
    <property type="component" value="Chromosome"/>
</dbReference>
<protein>
    <submittedName>
        <fullName evidence="6">Transcriptional regulator, LysR family</fullName>
    </submittedName>
</protein>
<dbReference type="Pfam" id="PF03466">
    <property type="entry name" value="LysR_substrate"/>
    <property type="match status" value="1"/>
</dbReference>
<accession>B8ESE0</accession>
<dbReference type="EMBL" id="CP001280">
    <property type="protein sequence ID" value="ACK49830.1"/>
    <property type="molecule type" value="Genomic_DNA"/>
</dbReference>
<dbReference type="InterPro" id="IPR036390">
    <property type="entry name" value="WH_DNA-bd_sf"/>
</dbReference>
<dbReference type="PROSITE" id="PS50931">
    <property type="entry name" value="HTH_LYSR"/>
    <property type="match status" value="1"/>
</dbReference>
<dbReference type="Gene3D" id="1.10.10.10">
    <property type="entry name" value="Winged helix-like DNA-binding domain superfamily/Winged helix DNA-binding domain"/>
    <property type="match status" value="1"/>
</dbReference>
<dbReference type="GO" id="GO:0003700">
    <property type="term" value="F:DNA-binding transcription factor activity"/>
    <property type="evidence" value="ECO:0007669"/>
    <property type="project" value="InterPro"/>
</dbReference>
<dbReference type="HOGENOM" id="CLU_039613_6_4_5"/>
<evidence type="ECO:0000259" key="5">
    <source>
        <dbReference type="PROSITE" id="PS50931"/>
    </source>
</evidence>
<dbReference type="GO" id="GO:0003677">
    <property type="term" value="F:DNA binding"/>
    <property type="evidence" value="ECO:0007669"/>
    <property type="project" value="UniProtKB-KW"/>
</dbReference>
<dbReference type="CDD" id="cd05466">
    <property type="entry name" value="PBP2_LTTR_substrate"/>
    <property type="match status" value="1"/>
</dbReference>